<keyword evidence="2" id="KW-1185">Reference proteome</keyword>
<protein>
    <submittedName>
        <fullName evidence="1">Uncharacterized protein</fullName>
    </submittedName>
</protein>
<evidence type="ECO:0000313" key="2">
    <source>
        <dbReference type="Proteomes" id="UP000234323"/>
    </source>
</evidence>
<evidence type="ECO:0000313" key="1">
    <source>
        <dbReference type="EMBL" id="PKY61429.1"/>
    </source>
</evidence>
<comment type="caution">
    <text evidence="1">The sequence shown here is derived from an EMBL/GenBank/DDBJ whole genome shotgun (WGS) entry which is preliminary data.</text>
</comment>
<dbReference type="Proteomes" id="UP000234323">
    <property type="component" value="Unassembled WGS sequence"/>
</dbReference>
<dbReference type="EMBL" id="LLXI01005343">
    <property type="protein sequence ID" value="PKY61429.1"/>
    <property type="molecule type" value="Genomic_DNA"/>
</dbReference>
<proteinExistence type="predicted"/>
<dbReference type="AlphaFoldDB" id="A0A2I1HRB5"/>
<dbReference type="VEuPathDB" id="FungiDB:RhiirFUN_007796"/>
<reference evidence="1 2" key="1">
    <citation type="submission" date="2015-10" db="EMBL/GenBank/DDBJ databases">
        <title>Genome analyses suggest a sexual origin of heterokaryosis in a supposedly ancient asexual fungus.</title>
        <authorList>
            <person name="Ropars J."/>
            <person name="Sedzielewska K."/>
            <person name="Noel J."/>
            <person name="Charron P."/>
            <person name="Farinelli L."/>
            <person name="Marton T."/>
            <person name="Kruger M."/>
            <person name="Pelin A."/>
            <person name="Brachmann A."/>
            <person name="Corradi N."/>
        </authorList>
    </citation>
    <scope>NUCLEOTIDE SEQUENCE [LARGE SCALE GENOMIC DNA]</scope>
    <source>
        <strain evidence="1 2">A4</strain>
    </source>
</reference>
<accession>A0A2I1HRB5</accession>
<organism evidence="1 2">
    <name type="scientific">Rhizophagus irregularis</name>
    <dbReference type="NCBI Taxonomy" id="588596"/>
    <lineage>
        <taxon>Eukaryota</taxon>
        <taxon>Fungi</taxon>
        <taxon>Fungi incertae sedis</taxon>
        <taxon>Mucoromycota</taxon>
        <taxon>Glomeromycotina</taxon>
        <taxon>Glomeromycetes</taxon>
        <taxon>Glomerales</taxon>
        <taxon>Glomeraceae</taxon>
        <taxon>Rhizophagus</taxon>
    </lineage>
</organism>
<dbReference type="VEuPathDB" id="FungiDB:FUN_009985"/>
<dbReference type="VEuPathDB" id="FungiDB:RhiirA1_351573"/>
<gene>
    <name evidence="1" type="ORF">RhiirA4_334015</name>
</gene>
<name>A0A2I1HRB5_9GLOM</name>
<sequence length="76" mass="8886">MTERARRPYVRKGEGKFQIKPSRFETDAQDYDIVSDLENMKPNINFAQLVAAAPKYGMEVKKAFQRQRVPRTPNQQ</sequence>